<comment type="function">
    <text evidence="9">Catalyzes the first step in the biosynthesis of ornithine lipids, which are phosphorus-free membrane lipids. Catalyzes the 3-hydroxyacyl-acyl carrier protein-dependent acylation of ornithine to form lyso-ornithine lipid (LOL).</text>
</comment>
<protein>
    <recommendedName>
        <fullName evidence="8">L-ornithine N(alpha)-acyltransferase</fullName>
        <ecNumber evidence="7">2.3.2.30</ecNumber>
    </recommendedName>
</protein>
<keyword evidence="3" id="KW-0808">Transferase</keyword>
<evidence type="ECO:0000313" key="12">
    <source>
        <dbReference type="Proteomes" id="UP000195221"/>
    </source>
</evidence>
<evidence type="ECO:0000256" key="8">
    <source>
        <dbReference type="ARBA" id="ARBA00039866"/>
    </source>
</evidence>
<comment type="similarity">
    <text evidence="6">Belongs to the acetyltransferase family. OlsB subfamily.</text>
</comment>
<organism evidence="11 12">
    <name type="scientific">Caballeronia sordidicola</name>
    <name type="common">Burkholderia sordidicola</name>
    <dbReference type="NCBI Taxonomy" id="196367"/>
    <lineage>
        <taxon>Bacteria</taxon>
        <taxon>Pseudomonadati</taxon>
        <taxon>Pseudomonadota</taxon>
        <taxon>Betaproteobacteria</taxon>
        <taxon>Burkholderiales</taxon>
        <taxon>Burkholderiaceae</taxon>
        <taxon>Caballeronia</taxon>
    </lineage>
</organism>
<proteinExistence type="inferred from homology"/>
<dbReference type="Proteomes" id="UP000195221">
    <property type="component" value="Unassembled WGS sequence"/>
</dbReference>
<sequence length="282" mass="31731">MFIDAYTDARLKGPERNPASEDATSDNLNSSFEVYWADCEEEVREAQRFRYMVFMKELGARENENLSGNTELDIDRFDPFCDHLLVRAPGVDGRTRGPLVGTYRLLAPDAARRAGGFYADTEFDMTSICTLRARAVELGRAAVHREWRSGAVIMALWGALGRYMTSHRLDTMIGCASISMNKRGQEPAKLWEGLQENYLAAPQWRVRPLIALPMEMQTFAGKNALKGRFPPSTPPLIKGYLRCGVRLLGPPAFDAAFNTADLPMMLRLADLAPRYRKRFLGN</sequence>
<dbReference type="GO" id="GO:0006629">
    <property type="term" value="P:lipid metabolic process"/>
    <property type="evidence" value="ECO:0007669"/>
    <property type="project" value="UniProtKB-KW"/>
</dbReference>
<evidence type="ECO:0000256" key="3">
    <source>
        <dbReference type="ARBA" id="ARBA00022679"/>
    </source>
</evidence>
<dbReference type="InterPro" id="IPR052351">
    <property type="entry name" value="Ornithine_N-alpha-AT"/>
</dbReference>
<dbReference type="EMBL" id="NBTZ01000023">
    <property type="protein sequence ID" value="OTP78449.1"/>
    <property type="molecule type" value="Genomic_DNA"/>
</dbReference>
<evidence type="ECO:0000256" key="2">
    <source>
        <dbReference type="ARBA" id="ARBA00022516"/>
    </source>
</evidence>
<keyword evidence="4" id="KW-0443">Lipid metabolism</keyword>
<evidence type="ECO:0000256" key="9">
    <source>
        <dbReference type="ARBA" id="ARBA00045724"/>
    </source>
</evidence>
<evidence type="ECO:0000256" key="4">
    <source>
        <dbReference type="ARBA" id="ARBA00023098"/>
    </source>
</evidence>
<gene>
    <name evidence="11" type="ORF">PAMC26577_04620</name>
</gene>
<keyword evidence="5" id="KW-0012">Acyltransferase</keyword>
<dbReference type="SUPFAM" id="SSF55729">
    <property type="entry name" value="Acyl-CoA N-acyltransferases (Nat)"/>
    <property type="match status" value="1"/>
</dbReference>
<dbReference type="AlphaFoldDB" id="A0A242N465"/>
<evidence type="ECO:0000256" key="5">
    <source>
        <dbReference type="ARBA" id="ARBA00023315"/>
    </source>
</evidence>
<dbReference type="EC" id="2.3.2.30" evidence="7"/>
<evidence type="ECO:0000313" key="11">
    <source>
        <dbReference type="EMBL" id="OTP78449.1"/>
    </source>
</evidence>
<reference evidence="11 12" key="1">
    <citation type="submission" date="2017-03" db="EMBL/GenBank/DDBJ databases">
        <title>Genome analysis of strain PAMC 26577.</title>
        <authorList>
            <person name="Oh H.-M."/>
            <person name="Yang J.-A."/>
        </authorList>
    </citation>
    <scope>NUCLEOTIDE SEQUENCE [LARGE SCALE GENOMIC DNA]</scope>
    <source>
        <strain evidence="11 12">PAMC 26577</strain>
    </source>
</reference>
<evidence type="ECO:0000256" key="6">
    <source>
        <dbReference type="ARBA" id="ARBA00038095"/>
    </source>
</evidence>
<evidence type="ECO:0000256" key="7">
    <source>
        <dbReference type="ARBA" id="ARBA00039058"/>
    </source>
</evidence>
<dbReference type="RefSeq" id="WP_075359372.1">
    <property type="nucleotide sequence ID" value="NZ_MSRG01000071.1"/>
</dbReference>
<dbReference type="PANTHER" id="PTHR37323">
    <property type="entry name" value="GCN5-RELATED N-ACETYLTRANSFERASE"/>
    <property type="match status" value="1"/>
</dbReference>
<dbReference type="Gene3D" id="3.40.630.30">
    <property type="match status" value="1"/>
</dbReference>
<comment type="catalytic activity">
    <reaction evidence="10">
        <text>a (3R)-hydroxyacyl-[ACP] + L-ornithine = a lyso-ornithine lipid + holo-[ACP] + H(+)</text>
        <dbReference type="Rhea" id="RHEA:20633"/>
        <dbReference type="Rhea" id="RHEA-COMP:9685"/>
        <dbReference type="Rhea" id="RHEA-COMP:9945"/>
        <dbReference type="ChEBI" id="CHEBI:15378"/>
        <dbReference type="ChEBI" id="CHEBI:46911"/>
        <dbReference type="ChEBI" id="CHEBI:64479"/>
        <dbReference type="ChEBI" id="CHEBI:78827"/>
        <dbReference type="ChEBI" id="CHEBI:138482"/>
        <dbReference type="EC" id="2.3.2.30"/>
    </reaction>
    <physiologicalReaction direction="left-to-right" evidence="10">
        <dbReference type="Rhea" id="RHEA:20634"/>
    </physiologicalReaction>
</comment>
<keyword evidence="2" id="KW-0444">Lipid biosynthesis</keyword>
<name>A0A242N465_CABSO</name>
<comment type="pathway">
    <text evidence="1">Lipid metabolism.</text>
</comment>
<dbReference type="GO" id="GO:0043810">
    <property type="term" value="F:ornithine-acyl [acyl carrier protein] N-acyltransferase activity"/>
    <property type="evidence" value="ECO:0007669"/>
    <property type="project" value="UniProtKB-EC"/>
</dbReference>
<dbReference type="InterPro" id="IPR016181">
    <property type="entry name" value="Acyl_CoA_acyltransferase"/>
</dbReference>
<dbReference type="Pfam" id="PF13444">
    <property type="entry name" value="Acetyltransf_5"/>
    <property type="match status" value="1"/>
</dbReference>
<accession>A0A242N465</accession>
<dbReference type="PANTHER" id="PTHR37323:SF1">
    <property type="entry name" value="L-ORNITHINE N(ALPHA)-ACYLTRANSFERASE"/>
    <property type="match status" value="1"/>
</dbReference>
<comment type="caution">
    <text evidence="11">The sequence shown here is derived from an EMBL/GenBank/DDBJ whole genome shotgun (WGS) entry which is preliminary data.</text>
</comment>
<evidence type="ECO:0000256" key="10">
    <source>
        <dbReference type="ARBA" id="ARBA00047785"/>
    </source>
</evidence>
<evidence type="ECO:0000256" key="1">
    <source>
        <dbReference type="ARBA" id="ARBA00005189"/>
    </source>
</evidence>